<dbReference type="InterPro" id="IPR029063">
    <property type="entry name" value="SAM-dependent_MTases_sf"/>
</dbReference>
<dbReference type="SUPFAM" id="SSF53335">
    <property type="entry name" value="S-adenosyl-L-methionine-dependent methyltransferases"/>
    <property type="match status" value="1"/>
</dbReference>
<organism evidence="2 3">
    <name type="scientific">Amycolatopsis taiwanensis</name>
    <dbReference type="NCBI Taxonomy" id="342230"/>
    <lineage>
        <taxon>Bacteria</taxon>
        <taxon>Bacillati</taxon>
        <taxon>Actinomycetota</taxon>
        <taxon>Actinomycetes</taxon>
        <taxon>Pseudonocardiales</taxon>
        <taxon>Pseudonocardiaceae</taxon>
        <taxon>Amycolatopsis</taxon>
    </lineage>
</organism>
<evidence type="ECO:0000313" key="2">
    <source>
        <dbReference type="EMBL" id="GLY65069.1"/>
    </source>
</evidence>
<evidence type="ECO:0000259" key="1">
    <source>
        <dbReference type="Pfam" id="PF13649"/>
    </source>
</evidence>
<dbReference type="PANTHER" id="PTHR43591">
    <property type="entry name" value="METHYLTRANSFERASE"/>
    <property type="match status" value="1"/>
</dbReference>
<proteinExistence type="predicted"/>
<dbReference type="Pfam" id="PF13649">
    <property type="entry name" value="Methyltransf_25"/>
    <property type="match status" value="1"/>
</dbReference>
<comment type="caution">
    <text evidence="2">The sequence shown here is derived from an EMBL/GenBank/DDBJ whole genome shotgun (WGS) entry which is preliminary data.</text>
</comment>
<keyword evidence="2" id="KW-0489">Methyltransferase</keyword>
<dbReference type="EMBL" id="BSTI01000003">
    <property type="protein sequence ID" value="GLY65069.1"/>
    <property type="molecule type" value="Genomic_DNA"/>
</dbReference>
<dbReference type="RefSeq" id="WP_043843929.1">
    <property type="nucleotide sequence ID" value="NZ_BSTI01000003.1"/>
</dbReference>
<dbReference type="Proteomes" id="UP001165136">
    <property type="component" value="Unassembled WGS sequence"/>
</dbReference>
<keyword evidence="3" id="KW-1185">Reference proteome</keyword>
<gene>
    <name evidence="2" type="ORF">Atai01_16880</name>
</gene>
<dbReference type="CDD" id="cd02440">
    <property type="entry name" value="AdoMet_MTases"/>
    <property type="match status" value="1"/>
</dbReference>
<dbReference type="Gene3D" id="3.40.50.150">
    <property type="entry name" value="Vaccinia Virus protein VP39"/>
    <property type="match status" value="1"/>
</dbReference>
<reference evidence="2" key="1">
    <citation type="submission" date="2023-03" db="EMBL/GenBank/DDBJ databases">
        <title>Amycolatopsis taiwanensis NBRC 103393.</title>
        <authorList>
            <person name="Ichikawa N."/>
            <person name="Sato H."/>
            <person name="Tonouchi N."/>
        </authorList>
    </citation>
    <scope>NUCLEOTIDE SEQUENCE</scope>
    <source>
        <strain evidence="2">NBRC 103393</strain>
    </source>
</reference>
<sequence length="251" mass="26137">MDSPTFDRVADADRYEVISGGFDSHLFARAAIGSEDRVLDIGCGYGATTRLAARQASQGHAVGIDIAEPLLAQARAFAAAEGIRNVTYQTGDAQIHPFPEAGFDVAISRFGVMFFADPVAAFANVAAALQPGGRLVFTTLGPPEGNDLPRIIAAAVTEQPVAVLQSLADPERIDEVLTKAGFHDVTIDPVETSINLGTDAAAAAEFIVGWGGAGWPDTARDALVAAARPFETPGGVLLRSTAWLVSATVHP</sequence>
<keyword evidence="2" id="KW-0808">Transferase</keyword>
<feature type="domain" description="Methyltransferase" evidence="1">
    <location>
        <begin position="38"/>
        <end position="133"/>
    </location>
</feature>
<evidence type="ECO:0000313" key="3">
    <source>
        <dbReference type="Proteomes" id="UP001165136"/>
    </source>
</evidence>
<dbReference type="InterPro" id="IPR041698">
    <property type="entry name" value="Methyltransf_25"/>
</dbReference>
<dbReference type="PANTHER" id="PTHR43591:SF24">
    <property type="entry name" value="2-METHOXY-6-POLYPRENYL-1,4-BENZOQUINOL METHYLASE, MITOCHONDRIAL"/>
    <property type="match status" value="1"/>
</dbReference>
<name>A0A9W6QWX6_9PSEU</name>
<accession>A0A9W6QWX6</accession>
<dbReference type="GO" id="GO:0008168">
    <property type="term" value="F:methyltransferase activity"/>
    <property type="evidence" value="ECO:0007669"/>
    <property type="project" value="UniProtKB-KW"/>
</dbReference>
<dbReference type="GO" id="GO:0032259">
    <property type="term" value="P:methylation"/>
    <property type="evidence" value="ECO:0007669"/>
    <property type="project" value="UniProtKB-KW"/>
</dbReference>
<dbReference type="AlphaFoldDB" id="A0A9W6QWX6"/>
<protein>
    <submittedName>
        <fullName evidence="2">Methyltransferase</fullName>
    </submittedName>
</protein>